<organism evidence="1 2">
    <name type="scientific">Mycobacterium terramassiliense</name>
    <dbReference type="NCBI Taxonomy" id="1841859"/>
    <lineage>
        <taxon>Bacteria</taxon>
        <taxon>Bacillati</taxon>
        <taxon>Actinomycetota</taxon>
        <taxon>Actinomycetes</taxon>
        <taxon>Mycobacteriales</taxon>
        <taxon>Mycobacteriaceae</taxon>
        <taxon>Mycobacterium</taxon>
    </lineage>
</organism>
<dbReference type="AlphaFoldDB" id="A0A2U3N9D4"/>
<gene>
    <name evidence="1" type="ORF">MTAB308_1594</name>
</gene>
<name>A0A2U3N9D4_9MYCO</name>
<protein>
    <submittedName>
        <fullName evidence="1">Mycobacterium terramassiliense ORFan</fullName>
    </submittedName>
</protein>
<sequence length="47" mass="4957">MLDRERRASVVSALGADGELLLPAKHYLQEDQAPAIAGAVKRIAALA</sequence>
<dbReference type="Proteomes" id="UP000241595">
    <property type="component" value="Unassembled WGS sequence"/>
</dbReference>
<dbReference type="EMBL" id="FTRV01000011">
    <property type="protein sequence ID" value="SPM28109.1"/>
    <property type="molecule type" value="Genomic_DNA"/>
</dbReference>
<proteinExistence type="predicted"/>
<accession>A0A2U3N9D4</accession>
<reference evidence="1 2" key="1">
    <citation type="submission" date="2017-01" db="EMBL/GenBank/DDBJ databases">
        <authorList>
            <consortium name="Urmite Genomes"/>
        </authorList>
    </citation>
    <scope>NUCLEOTIDE SEQUENCE [LARGE SCALE GENOMIC DNA]</scope>
    <source>
        <strain evidence="1 2">AB308</strain>
    </source>
</reference>
<evidence type="ECO:0000313" key="1">
    <source>
        <dbReference type="EMBL" id="SPM28109.1"/>
    </source>
</evidence>
<evidence type="ECO:0000313" key="2">
    <source>
        <dbReference type="Proteomes" id="UP000241595"/>
    </source>
</evidence>
<keyword evidence="2" id="KW-1185">Reference proteome</keyword>
<dbReference type="STRING" id="1841859.GCA_900157385_01589"/>